<dbReference type="AlphaFoldDB" id="A0A399J2B4"/>
<dbReference type="InterPro" id="IPR051313">
    <property type="entry name" value="Bact_iron-sidero_bind"/>
</dbReference>
<keyword evidence="4" id="KW-0410">Iron transport</keyword>
<dbReference type="OrthoDB" id="8370650at2"/>
<proteinExistence type="inferred from homology"/>
<evidence type="ECO:0000256" key="3">
    <source>
        <dbReference type="ARBA" id="ARBA00022448"/>
    </source>
</evidence>
<feature type="domain" description="Fe/B12 periplasmic-binding" evidence="7">
    <location>
        <begin position="34"/>
        <end position="292"/>
    </location>
</feature>
<comment type="caution">
    <text evidence="8">The sequence shown here is derived from an EMBL/GenBank/DDBJ whole genome shotgun (WGS) entry which is preliminary data.</text>
</comment>
<evidence type="ECO:0000313" key="9">
    <source>
        <dbReference type="Proteomes" id="UP000265848"/>
    </source>
</evidence>
<dbReference type="EMBL" id="QWJJ01000012">
    <property type="protein sequence ID" value="RII38032.1"/>
    <property type="molecule type" value="Genomic_DNA"/>
</dbReference>
<evidence type="ECO:0000256" key="6">
    <source>
        <dbReference type="SAM" id="SignalP"/>
    </source>
</evidence>
<dbReference type="GO" id="GO:1901678">
    <property type="term" value="P:iron coordination entity transport"/>
    <property type="evidence" value="ECO:0007669"/>
    <property type="project" value="UniProtKB-ARBA"/>
</dbReference>
<reference evidence="8 9" key="1">
    <citation type="submission" date="2018-08" db="EMBL/GenBank/DDBJ databases">
        <title>Pseudooceanicola sediminis CY03 in the family Rhodobacteracea.</title>
        <authorList>
            <person name="Zhang Y.-J."/>
        </authorList>
    </citation>
    <scope>NUCLEOTIDE SEQUENCE [LARGE SCALE GENOMIC DNA]</scope>
    <source>
        <strain evidence="8 9">CY03</strain>
    </source>
</reference>
<keyword evidence="4" id="KW-0406">Ion transport</keyword>
<sequence length="292" mass="30403">MVTGVLTRRAFVGCGALALWSGGACRAFAQPQARLAAIDWGMYETAVAIGVTPVAVAERIRLAQVSAVRVPGSVADLGLRGAPNLEALSLVAPDLVLSSNFYGFITPQLERIAPVYARDLFVAGEAPLPKTLVALETLAAQLGMADAGRTRRAGIEAELDALARRAASLGDRAICLLAIGDARHVQMFGADSLYGGVLTRLGLSNGWSEGTRFAFTAPVPLARLADFPDARIVVCGAVPVAVRHALAGSVLWNSLPAVRAGRVHFLPDENPFGGAPSALRLARHVVAALEAA</sequence>
<keyword evidence="4" id="KW-0408">Iron</keyword>
<keyword evidence="3" id="KW-0813">Transport</keyword>
<comment type="similarity">
    <text evidence="2">Belongs to the bacterial solute-binding protein 8 family.</text>
</comment>
<feature type="signal peptide" evidence="6">
    <location>
        <begin position="1"/>
        <end position="29"/>
    </location>
</feature>
<keyword evidence="9" id="KW-1185">Reference proteome</keyword>
<dbReference type="PANTHER" id="PTHR30532:SF1">
    <property type="entry name" value="IRON(3+)-HYDROXAMATE-BINDING PROTEIN FHUD"/>
    <property type="match status" value="1"/>
</dbReference>
<dbReference type="Gene3D" id="3.40.50.1980">
    <property type="entry name" value="Nitrogenase molybdenum iron protein domain"/>
    <property type="match status" value="2"/>
</dbReference>
<feature type="chain" id="PRO_5017223866" evidence="6">
    <location>
        <begin position="30"/>
        <end position="292"/>
    </location>
</feature>
<evidence type="ECO:0000256" key="4">
    <source>
        <dbReference type="ARBA" id="ARBA00022496"/>
    </source>
</evidence>
<comment type="subcellular location">
    <subcellularLocation>
        <location evidence="1">Cell envelope</location>
    </subcellularLocation>
</comment>
<dbReference type="Pfam" id="PF01497">
    <property type="entry name" value="Peripla_BP_2"/>
    <property type="match status" value="1"/>
</dbReference>
<gene>
    <name evidence="8" type="ORF">DL237_13890</name>
</gene>
<name>A0A399J2B4_9RHOB</name>
<accession>A0A399J2B4</accession>
<evidence type="ECO:0000313" key="8">
    <source>
        <dbReference type="EMBL" id="RII38032.1"/>
    </source>
</evidence>
<dbReference type="PROSITE" id="PS50983">
    <property type="entry name" value="FE_B12_PBP"/>
    <property type="match status" value="1"/>
</dbReference>
<organism evidence="8 9">
    <name type="scientific">Pseudooceanicola sediminis</name>
    <dbReference type="NCBI Taxonomy" id="2211117"/>
    <lineage>
        <taxon>Bacteria</taxon>
        <taxon>Pseudomonadati</taxon>
        <taxon>Pseudomonadota</taxon>
        <taxon>Alphaproteobacteria</taxon>
        <taxon>Rhodobacterales</taxon>
        <taxon>Paracoccaceae</taxon>
        <taxon>Pseudooceanicola</taxon>
    </lineage>
</organism>
<protein>
    <submittedName>
        <fullName evidence="8">Iron-siderophore ABC transporter substrate-binding protein</fullName>
    </submittedName>
</protein>
<dbReference type="Proteomes" id="UP000265848">
    <property type="component" value="Unassembled WGS sequence"/>
</dbReference>
<evidence type="ECO:0000256" key="5">
    <source>
        <dbReference type="ARBA" id="ARBA00022729"/>
    </source>
</evidence>
<dbReference type="SUPFAM" id="SSF53807">
    <property type="entry name" value="Helical backbone' metal receptor"/>
    <property type="match status" value="1"/>
</dbReference>
<dbReference type="GO" id="GO:0030288">
    <property type="term" value="C:outer membrane-bounded periplasmic space"/>
    <property type="evidence" value="ECO:0007669"/>
    <property type="project" value="TreeGrafter"/>
</dbReference>
<keyword evidence="5 6" id="KW-0732">Signal</keyword>
<evidence type="ECO:0000256" key="2">
    <source>
        <dbReference type="ARBA" id="ARBA00008814"/>
    </source>
</evidence>
<dbReference type="PANTHER" id="PTHR30532">
    <property type="entry name" value="IRON III DICITRATE-BINDING PERIPLASMIC PROTEIN"/>
    <property type="match status" value="1"/>
</dbReference>
<evidence type="ECO:0000259" key="7">
    <source>
        <dbReference type="PROSITE" id="PS50983"/>
    </source>
</evidence>
<dbReference type="InterPro" id="IPR002491">
    <property type="entry name" value="ABC_transptr_periplasmic_BD"/>
</dbReference>
<evidence type="ECO:0000256" key="1">
    <source>
        <dbReference type="ARBA" id="ARBA00004196"/>
    </source>
</evidence>
<dbReference type="CDD" id="cd01146">
    <property type="entry name" value="FhuD"/>
    <property type="match status" value="1"/>
</dbReference>